<keyword evidence="7" id="KW-0687">Ribonucleoprotein</keyword>
<evidence type="ECO:0000313" key="8">
    <source>
        <dbReference type="Proteomes" id="UP000192790"/>
    </source>
</evidence>
<dbReference type="Gene3D" id="3.40.50.150">
    <property type="entry name" value="Vaccinia Virus protein VP39"/>
    <property type="match status" value="1"/>
</dbReference>
<evidence type="ECO:0000256" key="4">
    <source>
        <dbReference type="ARBA" id="ARBA00022679"/>
    </source>
</evidence>
<dbReference type="PANTHER" id="PTHR43648">
    <property type="entry name" value="ELECTRON TRANSFER FLAVOPROTEIN BETA SUBUNIT LYSINE METHYLTRANSFERASE"/>
    <property type="match status" value="1"/>
</dbReference>
<comment type="similarity">
    <text evidence="1 6">Belongs to the methyltransferase superfamily. PrmA family.</text>
</comment>
<reference evidence="7 8" key="1">
    <citation type="submission" date="2017-04" db="EMBL/GenBank/DDBJ databases">
        <authorList>
            <person name="Afonso C.L."/>
            <person name="Miller P.J."/>
            <person name="Scott M.A."/>
            <person name="Spackman E."/>
            <person name="Goraichik I."/>
            <person name="Dimitrov K.M."/>
            <person name="Suarez D.L."/>
            <person name="Swayne D.E."/>
        </authorList>
    </citation>
    <scope>NUCLEOTIDE SEQUENCE [LARGE SCALE GENOMIC DNA]</scope>
    <source>
        <strain evidence="7 8">DSM 12816</strain>
    </source>
</reference>
<keyword evidence="5 6" id="KW-0949">S-adenosyl-L-methionine</keyword>
<evidence type="ECO:0000256" key="1">
    <source>
        <dbReference type="ARBA" id="ARBA00009741"/>
    </source>
</evidence>
<dbReference type="SUPFAM" id="SSF53335">
    <property type="entry name" value="S-adenosyl-L-methionine-dependent methyltransferases"/>
    <property type="match status" value="1"/>
</dbReference>
<dbReference type="RefSeq" id="WP_242942800.1">
    <property type="nucleotide sequence ID" value="NZ_FWXW01000003.1"/>
</dbReference>
<sequence>MSEWLEVTVEMFPYGLIPVGELLEDAGVSGYVIEDEEDFRRFLEENRQYWDYVDPELLEQKRGKCCLKFYVTGDGDGRALLSRVRRELALLPEKLEVDPGTLTVSWETVREEDWANNWKRYYKPLPVGRRLRIVPAWENTQPEEGRISVVLNPGLTFGTGMHPSTKLCLQFLEETVTGGERVLDLGCGSGILSIAALLLGAGTASAWDIDPKAPDVACENAGLNGIGRDRYSAFSGDVLKNPGLLGETDIKGYNIVLANIVADVILALSPRVEDWLADRGAFICSGIIDTRAHEVEAALTQNGFRWEKREMEGWAAYLVRKAE</sequence>
<dbReference type="EMBL" id="FWXW01000003">
    <property type="protein sequence ID" value="SMC56534.1"/>
    <property type="molecule type" value="Genomic_DNA"/>
</dbReference>
<dbReference type="GO" id="GO:0032259">
    <property type="term" value="P:methylation"/>
    <property type="evidence" value="ECO:0007669"/>
    <property type="project" value="UniProtKB-KW"/>
</dbReference>
<gene>
    <name evidence="6" type="primary">prmA</name>
    <name evidence="7" type="ORF">SAMN02745168_1585</name>
</gene>
<dbReference type="InterPro" id="IPR029063">
    <property type="entry name" value="SAM-dependent_MTases_sf"/>
</dbReference>
<name>A0A1W2A787_9FIRM</name>
<keyword evidence="3 6" id="KW-0489">Methyltransferase</keyword>
<dbReference type="InterPro" id="IPR004498">
    <property type="entry name" value="Ribosomal_PrmA_MeTrfase"/>
</dbReference>
<evidence type="ECO:0000256" key="6">
    <source>
        <dbReference type="HAMAP-Rule" id="MF_00735"/>
    </source>
</evidence>
<evidence type="ECO:0000313" key="7">
    <source>
        <dbReference type="EMBL" id="SMC56534.1"/>
    </source>
</evidence>
<dbReference type="PANTHER" id="PTHR43648:SF1">
    <property type="entry name" value="ELECTRON TRANSFER FLAVOPROTEIN BETA SUBUNIT LYSINE METHYLTRANSFERASE"/>
    <property type="match status" value="1"/>
</dbReference>
<dbReference type="Pfam" id="PF06325">
    <property type="entry name" value="PrmA"/>
    <property type="match status" value="1"/>
</dbReference>
<dbReference type="NCBIfam" id="TIGR00406">
    <property type="entry name" value="prmA"/>
    <property type="match status" value="1"/>
</dbReference>
<proteinExistence type="inferred from homology"/>
<dbReference type="EC" id="2.1.1.-" evidence="6"/>
<dbReference type="AlphaFoldDB" id="A0A1W2A787"/>
<keyword evidence="8" id="KW-1185">Reference proteome</keyword>
<comment type="subcellular location">
    <subcellularLocation>
        <location evidence="6">Cytoplasm</location>
    </subcellularLocation>
</comment>
<keyword evidence="4 6" id="KW-0808">Transferase</keyword>
<keyword evidence="7" id="KW-0689">Ribosomal protein</keyword>
<dbReference type="STRING" id="1122930.SAMN02745168_1585"/>
<dbReference type="InterPro" id="IPR050078">
    <property type="entry name" value="Ribosomal_L11_MeTrfase_PrmA"/>
</dbReference>
<keyword evidence="2 6" id="KW-0963">Cytoplasm</keyword>
<evidence type="ECO:0000256" key="2">
    <source>
        <dbReference type="ARBA" id="ARBA00022490"/>
    </source>
</evidence>
<dbReference type="GO" id="GO:0005840">
    <property type="term" value="C:ribosome"/>
    <property type="evidence" value="ECO:0007669"/>
    <property type="project" value="UniProtKB-KW"/>
</dbReference>
<comment type="catalytic activity">
    <reaction evidence="6">
        <text>L-lysyl-[protein] + 3 S-adenosyl-L-methionine = N(6),N(6),N(6)-trimethyl-L-lysyl-[protein] + 3 S-adenosyl-L-homocysteine + 3 H(+)</text>
        <dbReference type="Rhea" id="RHEA:54192"/>
        <dbReference type="Rhea" id="RHEA-COMP:9752"/>
        <dbReference type="Rhea" id="RHEA-COMP:13826"/>
        <dbReference type="ChEBI" id="CHEBI:15378"/>
        <dbReference type="ChEBI" id="CHEBI:29969"/>
        <dbReference type="ChEBI" id="CHEBI:57856"/>
        <dbReference type="ChEBI" id="CHEBI:59789"/>
        <dbReference type="ChEBI" id="CHEBI:61961"/>
    </reaction>
</comment>
<dbReference type="GO" id="GO:0005737">
    <property type="term" value="C:cytoplasm"/>
    <property type="evidence" value="ECO:0007669"/>
    <property type="project" value="UniProtKB-SubCell"/>
</dbReference>
<dbReference type="HAMAP" id="MF_00735">
    <property type="entry name" value="Methyltr_PrmA"/>
    <property type="match status" value="1"/>
</dbReference>
<comment type="function">
    <text evidence="6">Methylates ribosomal protein L11.</text>
</comment>
<evidence type="ECO:0000256" key="3">
    <source>
        <dbReference type="ARBA" id="ARBA00022603"/>
    </source>
</evidence>
<protein>
    <recommendedName>
        <fullName evidence="6">Ribosomal protein L11 methyltransferase</fullName>
        <shortName evidence="6">L11 Mtase</shortName>
        <ecNumber evidence="6">2.1.1.-</ecNumber>
    </recommendedName>
</protein>
<accession>A0A1W2A787</accession>
<feature type="binding site" evidence="6">
    <location>
        <position position="208"/>
    </location>
    <ligand>
        <name>S-adenosyl-L-methionine</name>
        <dbReference type="ChEBI" id="CHEBI:59789"/>
    </ligand>
</feature>
<evidence type="ECO:0000256" key="5">
    <source>
        <dbReference type="ARBA" id="ARBA00022691"/>
    </source>
</evidence>
<feature type="binding site" evidence="6">
    <location>
        <position position="259"/>
    </location>
    <ligand>
        <name>S-adenosyl-L-methionine</name>
        <dbReference type="ChEBI" id="CHEBI:59789"/>
    </ligand>
</feature>
<feature type="binding site" evidence="6">
    <location>
        <position position="186"/>
    </location>
    <ligand>
        <name>S-adenosyl-L-methionine</name>
        <dbReference type="ChEBI" id="CHEBI:59789"/>
    </ligand>
</feature>
<dbReference type="GO" id="GO:0016279">
    <property type="term" value="F:protein-lysine N-methyltransferase activity"/>
    <property type="evidence" value="ECO:0007669"/>
    <property type="project" value="RHEA"/>
</dbReference>
<dbReference type="CDD" id="cd02440">
    <property type="entry name" value="AdoMet_MTases"/>
    <property type="match status" value="1"/>
</dbReference>
<organism evidence="7 8">
    <name type="scientific">Papillibacter cinnamivorans DSM 12816</name>
    <dbReference type="NCBI Taxonomy" id="1122930"/>
    <lineage>
        <taxon>Bacteria</taxon>
        <taxon>Bacillati</taxon>
        <taxon>Bacillota</taxon>
        <taxon>Clostridia</taxon>
        <taxon>Eubacteriales</taxon>
        <taxon>Oscillospiraceae</taxon>
        <taxon>Papillibacter</taxon>
    </lineage>
</organism>
<dbReference type="Proteomes" id="UP000192790">
    <property type="component" value="Unassembled WGS sequence"/>
</dbReference>
<feature type="binding site" evidence="6">
    <location>
        <position position="165"/>
    </location>
    <ligand>
        <name>S-adenosyl-L-methionine</name>
        <dbReference type="ChEBI" id="CHEBI:59789"/>
    </ligand>
</feature>
<dbReference type="PIRSF" id="PIRSF000401">
    <property type="entry name" value="RPL11_MTase"/>
    <property type="match status" value="1"/>
</dbReference>